<comment type="subcellular location">
    <subcellularLocation>
        <location evidence="1">Membrane</location>
        <topology evidence="1">Multi-pass membrane protein</topology>
    </subcellularLocation>
</comment>
<organism evidence="5 6">
    <name type="scientific">Rhinocladiella mackenziei CBS 650.93</name>
    <dbReference type="NCBI Taxonomy" id="1442369"/>
    <lineage>
        <taxon>Eukaryota</taxon>
        <taxon>Fungi</taxon>
        <taxon>Dikarya</taxon>
        <taxon>Ascomycota</taxon>
        <taxon>Pezizomycotina</taxon>
        <taxon>Eurotiomycetes</taxon>
        <taxon>Chaetothyriomycetidae</taxon>
        <taxon>Chaetothyriales</taxon>
        <taxon>Herpotrichiellaceae</taxon>
        <taxon>Rhinocladiella</taxon>
    </lineage>
</organism>
<evidence type="ECO:0000256" key="2">
    <source>
        <dbReference type="ARBA" id="ARBA00006727"/>
    </source>
</evidence>
<dbReference type="EMBL" id="KN847476">
    <property type="protein sequence ID" value="KIX08522.1"/>
    <property type="molecule type" value="Genomic_DNA"/>
</dbReference>
<comment type="similarity">
    <text evidence="2">Belongs to the major facilitator superfamily. Monocarboxylate porter (TC 2.A.1.13) family.</text>
</comment>
<feature type="transmembrane region" description="Helical" evidence="3">
    <location>
        <begin position="7"/>
        <end position="28"/>
    </location>
</feature>
<dbReference type="InterPro" id="IPR050327">
    <property type="entry name" value="Proton-linked_MCT"/>
</dbReference>
<feature type="domain" description="Major facilitator superfamily (MFS) profile" evidence="4">
    <location>
        <begin position="88"/>
        <end position="297"/>
    </location>
</feature>
<name>A0A0D2G229_9EURO</name>
<dbReference type="Gene3D" id="1.20.1250.20">
    <property type="entry name" value="MFS general substrate transporter like domains"/>
    <property type="match status" value="1"/>
</dbReference>
<dbReference type="HOGENOM" id="CLU_001265_1_2_1"/>
<protein>
    <recommendedName>
        <fullName evidence="4">Major facilitator superfamily (MFS) profile domain-containing protein</fullName>
    </recommendedName>
</protein>
<keyword evidence="3" id="KW-0812">Transmembrane</keyword>
<keyword evidence="6" id="KW-1185">Reference proteome</keyword>
<dbReference type="VEuPathDB" id="FungiDB:Z518_03178"/>
<evidence type="ECO:0000313" key="5">
    <source>
        <dbReference type="EMBL" id="KIX08522.1"/>
    </source>
</evidence>
<dbReference type="InterPro" id="IPR011701">
    <property type="entry name" value="MFS"/>
</dbReference>
<reference evidence="5 6" key="1">
    <citation type="submission" date="2015-01" db="EMBL/GenBank/DDBJ databases">
        <title>The Genome Sequence of Rhinocladiella mackenzie CBS 650.93.</title>
        <authorList>
            <consortium name="The Broad Institute Genomics Platform"/>
            <person name="Cuomo C."/>
            <person name="de Hoog S."/>
            <person name="Gorbushina A."/>
            <person name="Stielow B."/>
            <person name="Teixiera M."/>
            <person name="Abouelleil A."/>
            <person name="Chapman S.B."/>
            <person name="Priest M."/>
            <person name="Young S.K."/>
            <person name="Wortman J."/>
            <person name="Nusbaum C."/>
            <person name="Birren B."/>
        </authorList>
    </citation>
    <scope>NUCLEOTIDE SEQUENCE [LARGE SCALE GENOMIC DNA]</scope>
    <source>
        <strain evidence="5 6">CBS 650.93</strain>
    </source>
</reference>
<proteinExistence type="inferred from homology"/>
<evidence type="ECO:0000256" key="1">
    <source>
        <dbReference type="ARBA" id="ARBA00004141"/>
    </source>
</evidence>
<gene>
    <name evidence="5" type="ORF">Z518_03178</name>
</gene>
<dbReference type="RefSeq" id="XP_013275658.1">
    <property type="nucleotide sequence ID" value="XM_013420204.1"/>
</dbReference>
<feature type="transmembrane region" description="Helical" evidence="3">
    <location>
        <begin position="255"/>
        <end position="276"/>
    </location>
</feature>
<dbReference type="PROSITE" id="PS50850">
    <property type="entry name" value="MFS"/>
    <property type="match status" value="1"/>
</dbReference>
<dbReference type="PANTHER" id="PTHR11360:SF284">
    <property type="entry name" value="EG:103B4.3 PROTEIN-RELATED"/>
    <property type="match status" value="1"/>
</dbReference>
<evidence type="ECO:0000259" key="4">
    <source>
        <dbReference type="PROSITE" id="PS50850"/>
    </source>
</evidence>
<feature type="transmembrane region" description="Helical" evidence="3">
    <location>
        <begin position="185"/>
        <end position="211"/>
    </location>
</feature>
<dbReference type="GeneID" id="25291249"/>
<evidence type="ECO:0000256" key="3">
    <source>
        <dbReference type="SAM" id="Phobius"/>
    </source>
</evidence>
<dbReference type="OrthoDB" id="6499973at2759"/>
<dbReference type="InterPro" id="IPR036259">
    <property type="entry name" value="MFS_trans_sf"/>
</dbReference>
<dbReference type="AlphaFoldDB" id="A0A0D2G229"/>
<feature type="transmembrane region" description="Helical" evidence="3">
    <location>
        <begin position="154"/>
        <end position="173"/>
    </location>
</feature>
<keyword evidence="3" id="KW-0472">Membrane</keyword>
<accession>A0A0D2G229</accession>
<dbReference type="GO" id="GO:0022857">
    <property type="term" value="F:transmembrane transporter activity"/>
    <property type="evidence" value="ECO:0007669"/>
    <property type="project" value="InterPro"/>
</dbReference>
<sequence>MGIVLSGTGIGGVVWAPVLHSLIAAVGFRNTLRISGSVAFLLIIAAGSVVTWEPGTLRRFQAEAIPSSRAAGLFQIPLINYRIARSRKFLAQALGAILQSAAYYTPVFFFASYARTLGYSAATASDFIALSNAANAIGKIVIGHAADRIGRLNTLLLTTGISAISALVLWLPSSLSQTQSDGRNFFIAFTVLYGVFASAYVSLFPTSLVELFGVQHFASVNGVLYMGRGLATMVGTPVAGALIRSSTNETGPKHYQNTSIMVGVLLSTATMAVLWVRFEAVVEITREGENKRFISQI</sequence>
<dbReference type="Proteomes" id="UP000053617">
    <property type="component" value="Unassembled WGS sequence"/>
</dbReference>
<dbReference type="Pfam" id="PF07690">
    <property type="entry name" value="MFS_1"/>
    <property type="match status" value="1"/>
</dbReference>
<dbReference type="SUPFAM" id="SSF103473">
    <property type="entry name" value="MFS general substrate transporter"/>
    <property type="match status" value="1"/>
</dbReference>
<feature type="transmembrane region" description="Helical" evidence="3">
    <location>
        <begin position="223"/>
        <end position="243"/>
    </location>
</feature>
<feature type="transmembrane region" description="Helical" evidence="3">
    <location>
        <begin position="34"/>
        <end position="52"/>
    </location>
</feature>
<dbReference type="PANTHER" id="PTHR11360">
    <property type="entry name" value="MONOCARBOXYLATE TRANSPORTER"/>
    <property type="match status" value="1"/>
</dbReference>
<dbReference type="InterPro" id="IPR020846">
    <property type="entry name" value="MFS_dom"/>
</dbReference>
<dbReference type="GO" id="GO:0016020">
    <property type="term" value="C:membrane"/>
    <property type="evidence" value="ECO:0007669"/>
    <property type="project" value="UniProtKB-SubCell"/>
</dbReference>
<feature type="transmembrane region" description="Helical" evidence="3">
    <location>
        <begin position="89"/>
        <end position="111"/>
    </location>
</feature>
<keyword evidence="3" id="KW-1133">Transmembrane helix</keyword>
<evidence type="ECO:0000313" key="6">
    <source>
        <dbReference type="Proteomes" id="UP000053617"/>
    </source>
</evidence>